<keyword evidence="2" id="KW-1185">Reference proteome</keyword>
<dbReference type="EMBL" id="JPKZ01001474">
    <property type="protein sequence ID" value="KHN81761.1"/>
    <property type="molecule type" value="Genomic_DNA"/>
</dbReference>
<sequence>MSWETRKYRPHGGWVENTSKAHCNLEILHKSLRKSLHCTHFRAYLRTNREGRQHRSPAQMDVLQESGHVVDNDKMTARQTKMRTSRYFLMNKTSIRSSAVTTCASCQPYRCSVDERARLQAQGASDVQ</sequence>
<dbReference type="Proteomes" id="UP000031036">
    <property type="component" value="Unassembled WGS sequence"/>
</dbReference>
<accession>A0A0B2VE26</accession>
<evidence type="ECO:0000313" key="2">
    <source>
        <dbReference type="Proteomes" id="UP000031036"/>
    </source>
</evidence>
<organism evidence="1 2">
    <name type="scientific">Toxocara canis</name>
    <name type="common">Canine roundworm</name>
    <dbReference type="NCBI Taxonomy" id="6265"/>
    <lineage>
        <taxon>Eukaryota</taxon>
        <taxon>Metazoa</taxon>
        <taxon>Ecdysozoa</taxon>
        <taxon>Nematoda</taxon>
        <taxon>Chromadorea</taxon>
        <taxon>Rhabditida</taxon>
        <taxon>Spirurina</taxon>
        <taxon>Ascaridomorpha</taxon>
        <taxon>Ascaridoidea</taxon>
        <taxon>Toxocaridae</taxon>
        <taxon>Toxocara</taxon>
    </lineage>
</organism>
<reference evidence="1 2" key="1">
    <citation type="submission" date="2014-11" db="EMBL/GenBank/DDBJ databases">
        <title>Genetic blueprint of the zoonotic pathogen Toxocara canis.</title>
        <authorList>
            <person name="Zhu X.-Q."/>
            <person name="Korhonen P.K."/>
            <person name="Cai H."/>
            <person name="Young N.D."/>
            <person name="Nejsum P."/>
            <person name="von Samson-Himmelstjerna G."/>
            <person name="Boag P.R."/>
            <person name="Tan P."/>
            <person name="Li Q."/>
            <person name="Min J."/>
            <person name="Yang Y."/>
            <person name="Wang X."/>
            <person name="Fang X."/>
            <person name="Hall R.S."/>
            <person name="Hofmann A."/>
            <person name="Sternberg P.W."/>
            <person name="Jex A.R."/>
            <person name="Gasser R.B."/>
        </authorList>
    </citation>
    <scope>NUCLEOTIDE SEQUENCE [LARGE SCALE GENOMIC DNA]</scope>
    <source>
        <strain evidence="1">PN_DK_2014</strain>
    </source>
</reference>
<name>A0A0B2VE26_TOXCA</name>
<gene>
    <name evidence="1" type="ORF">Tcan_15248</name>
</gene>
<comment type="caution">
    <text evidence="1">The sequence shown here is derived from an EMBL/GenBank/DDBJ whole genome shotgun (WGS) entry which is preliminary data.</text>
</comment>
<protein>
    <submittedName>
        <fullName evidence="1">Uncharacterized protein</fullName>
    </submittedName>
</protein>
<evidence type="ECO:0000313" key="1">
    <source>
        <dbReference type="EMBL" id="KHN81761.1"/>
    </source>
</evidence>
<dbReference type="AlphaFoldDB" id="A0A0B2VE26"/>
<proteinExistence type="predicted"/>